<dbReference type="PANTHER" id="PTHR46282">
    <property type="entry name" value="LEUCINE-RICH MELANOCYTE DIFFERENTIATION-ASSOCIATED PROTEIN"/>
    <property type="match status" value="1"/>
</dbReference>
<dbReference type="SMART" id="SM00369">
    <property type="entry name" value="LRR_TYP"/>
    <property type="match status" value="3"/>
</dbReference>
<dbReference type="Proteomes" id="UP001303373">
    <property type="component" value="Chromosome 3"/>
</dbReference>
<dbReference type="Gene3D" id="2.30.30.190">
    <property type="entry name" value="CAP Gly-rich-like domain"/>
    <property type="match status" value="1"/>
</dbReference>
<evidence type="ECO:0000256" key="2">
    <source>
        <dbReference type="ARBA" id="ARBA00022737"/>
    </source>
</evidence>
<dbReference type="EMBL" id="CP138582">
    <property type="protein sequence ID" value="WPG99712.1"/>
    <property type="molecule type" value="Genomic_DNA"/>
</dbReference>
<feature type="region of interest" description="Disordered" evidence="3">
    <location>
        <begin position="552"/>
        <end position="589"/>
    </location>
</feature>
<feature type="compositionally biased region" description="Basic and acidic residues" evidence="3">
    <location>
        <begin position="552"/>
        <end position="561"/>
    </location>
</feature>
<dbReference type="InterPro" id="IPR003591">
    <property type="entry name" value="Leu-rich_rpt_typical-subtyp"/>
</dbReference>
<dbReference type="Pfam" id="PF01302">
    <property type="entry name" value="CAP_GLY"/>
    <property type="match status" value="1"/>
</dbReference>
<proteinExistence type="predicted"/>
<protein>
    <recommendedName>
        <fullName evidence="4">CAP-Gly domain-containing protein</fullName>
    </recommendedName>
</protein>
<keyword evidence="6" id="KW-1185">Reference proteome</keyword>
<reference evidence="5 6" key="1">
    <citation type="submission" date="2023-11" db="EMBL/GenBank/DDBJ databases">
        <title>An acidophilic fungus is an integral part of prey digestion in a carnivorous sundew plant.</title>
        <authorList>
            <person name="Tsai I.J."/>
        </authorList>
    </citation>
    <scope>NUCLEOTIDE SEQUENCE [LARGE SCALE GENOMIC DNA]</scope>
    <source>
        <strain evidence="5">169a</strain>
    </source>
</reference>
<organism evidence="5 6">
    <name type="scientific">Acrodontium crateriforme</name>
    <dbReference type="NCBI Taxonomy" id="150365"/>
    <lineage>
        <taxon>Eukaryota</taxon>
        <taxon>Fungi</taxon>
        <taxon>Dikarya</taxon>
        <taxon>Ascomycota</taxon>
        <taxon>Pezizomycotina</taxon>
        <taxon>Dothideomycetes</taxon>
        <taxon>Dothideomycetidae</taxon>
        <taxon>Mycosphaerellales</taxon>
        <taxon>Teratosphaeriaceae</taxon>
        <taxon>Acrodontium</taxon>
    </lineage>
</organism>
<dbReference type="Pfam" id="PF00560">
    <property type="entry name" value="LRR_1"/>
    <property type="match status" value="1"/>
</dbReference>
<dbReference type="InterPro" id="IPR036859">
    <property type="entry name" value="CAP-Gly_dom_sf"/>
</dbReference>
<dbReference type="SMART" id="SM01052">
    <property type="entry name" value="CAP_GLY"/>
    <property type="match status" value="1"/>
</dbReference>
<dbReference type="Gene3D" id="3.80.10.10">
    <property type="entry name" value="Ribonuclease Inhibitor"/>
    <property type="match status" value="2"/>
</dbReference>
<evidence type="ECO:0000313" key="5">
    <source>
        <dbReference type="EMBL" id="WPG99712.1"/>
    </source>
</evidence>
<gene>
    <name evidence="5" type="ORF">R9X50_00253100</name>
</gene>
<sequence>MQSKIVDEAKVPFSRCRLWRIMDLRHTSDVFEQRGFQTRHLRARTHEMTSSDHHLNQRLSLKNQTCTVRYVGPVVDKAGEWLGVEWDDPTRGKHNGEHAGTKYFECLSSSGTAASFLRPNQQWDESRTFLQALRAKYVERGSNSNSEIVYISGKQAEEIGFDKFAKRQAALRGIHVLVLDRMRIRHPLTPKDAVDDREKISEVCAGITDLDIRYNLFESFEEIIDLCARLPKLRSLTLDGNRFTVSGDYSARLTGIRNLSVSNTLLGRFEVSSLVSHHISGVGTLVATNNEWRDTDSITGTILPDVHTLDLSDNCFTSLSGTRGFLGGDVRSIILKNNMITEVIEEAAMPVQSSAFSKLEELDLSRNSITSLNFFDDLSKHFPALRHLRVTGNPLYNEMKSADNKPLTSDDGYMLTIARLPHIDTLNYSKVTDKERLNAEAYYLKQIAIELSLAPKTCEQSILQNHPRWNYLCEEYGPPDIARKTDQNAEDPNIIAARLLTVEFQYAVDDKVLNWTEELPKSLNIYTVLGVVGKRLGAMPLSLNLTLETDERDPIGQHKDGYSGPQWCESDAESDEELGAKEGGDSGDAEWIQRTVKLIPGTRTLGTYIEGREARIRVGRQTKDDLY</sequence>
<keyword evidence="1" id="KW-0433">Leucine-rich repeat</keyword>
<dbReference type="PANTHER" id="PTHR46282:SF1">
    <property type="entry name" value="LEUCINE-RICH REPEAT-CONTAINING PROTEIN 72-LIKE"/>
    <property type="match status" value="1"/>
</dbReference>
<dbReference type="InterPro" id="IPR001611">
    <property type="entry name" value="Leu-rich_rpt"/>
</dbReference>
<evidence type="ECO:0000313" key="6">
    <source>
        <dbReference type="Proteomes" id="UP001303373"/>
    </source>
</evidence>
<accession>A0AAQ3RB29</accession>
<dbReference type="SUPFAM" id="SSF74924">
    <property type="entry name" value="Cap-Gly domain"/>
    <property type="match status" value="1"/>
</dbReference>
<dbReference type="InterPro" id="IPR000938">
    <property type="entry name" value="CAP-Gly_domain"/>
</dbReference>
<evidence type="ECO:0000256" key="3">
    <source>
        <dbReference type="SAM" id="MobiDB-lite"/>
    </source>
</evidence>
<dbReference type="AlphaFoldDB" id="A0AAQ3RB29"/>
<dbReference type="PROSITE" id="PS50245">
    <property type="entry name" value="CAP_GLY_2"/>
    <property type="match status" value="1"/>
</dbReference>
<dbReference type="SUPFAM" id="SSF52058">
    <property type="entry name" value="L domain-like"/>
    <property type="match status" value="1"/>
</dbReference>
<name>A0AAQ3RB29_9PEZI</name>
<feature type="domain" description="CAP-Gly" evidence="4">
    <location>
        <begin position="72"/>
        <end position="118"/>
    </location>
</feature>
<dbReference type="InterPro" id="IPR032675">
    <property type="entry name" value="LRR_dom_sf"/>
</dbReference>
<dbReference type="PROSITE" id="PS51450">
    <property type="entry name" value="LRR"/>
    <property type="match status" value="1"/>
</dbReference>
<dbReference type="InterPro" id="IPR043313">
    <property type="entry name" value="LRMDA"/>
</dbReference>
<evidence type="ECO:0000256" key="1">
    <source>
        <dbReference type="ARBA" id="ARBA00022614"/>
    </source>
</evidence>
<evidence type="ECO:0000259" key="4">
    <source>
        <dbReference type="PROSITE" id="PS50245"/>
    </source>
</evidence>
<keyword evidence="2" id="KW-0677">Repeat</keyword>